<evidence type="ECO:0000313" key="3">
    <source>
        <dbReference type="Proteomes" id="UP000018688"/>
    </source>
</evidence>
<dbReference type="AlphaFoldDB" id="V8CE81"/>
<keyword evidence="1" id="KW-0802">TPR repeat</keyword>
<comment type="caution">
    <text evidence="2">The sequence shown here is derived from an EMBL/GenBank/DDBJ whole genome shotgun (WGS) entry which is preliminary data.</text>
</comment>
<accession>V8CE81</accession>
<protein>
    <submittedName>
        <fullName evidence="2">Uncharacterized protein</fullName>
    </submittedName>
</protein>
<dbReference type="Pfam" id="PF13428">
    <property type="entry name" value="TPR_14"/>
    <property type="match status" value="1"/>
</dbReference>
<dbReference type="STRING" id="1357399.HMPREF2087_01487"/>
<gene>
    <name evidence="2" type="ORF">HMPREF2087_01487</name>
</gene>
<dbReference type="Gene3D" id="1.25.40.10">
    <property type="entry name" value="Tetratricopeptide repeat domain"/>
    <property type="match status" value="1"/>
</dbReference>
<dbReference type="RefSeq" id="WP_023930505.1">
    <property type="nucleotide sequence ID" value="NZ_KI669458.1"/>
</dbReference>
<dbReference type="EMBL" id="AZJJ01000007">
    <property type="protein sequence ID" value="ETD25659.1"/>
    <property type="molecule type" value="Genomic_DNA"/>
</dbReference>
<dbReference type="InterPro" id="IPR011990">
    <property type="entry name" value="TPR-like_helical_dom_sf"/>
</dbReference>
<name>V8CE81_9HELI</name>
<dbReference type="PATRIC" id="fig|1357399.3.peg.1555"/>
<organism evidence="2 3">
    <name type="scientific">Helicobacter canis NCTC 12740</name>
    <dbReference type="NCBI Taxonomy" id="1357399"/>
    <lineage>
        <taxon>Bacteria</taxon>
        <taxon>Pseudomonadati</taxon>
        <taxon>Campylobacterota</taxon>
        <taxon>Epsilonproteobacteria</taxon>
        <taxon>Campylobacterales</taxon>
        <taxon>Helicobacteraceae</taxon>
        <taxon>Helicobacter</taxon>
    </lineage>
</organism>
<feature type="repeat" description="TPR" evidence="1">
    <location>
        <begin position="2"/>
        <end position="35"/>
    </location>
</feature>
<keyword evidence="3" id="KW-1185">Reference proteome</keyword>
<dbReference type="PROSITE" id="PS50005">
    <property type="entry name" value="TPR"/>
    <property type="match status" value="1"/>
</dbReference>
<proteinExistence type="predicted"/>
<dbReference type="InterPro" id="IPR019734">
    <property type="entry name" value="TPR_rpt"/>
</dbReference>
<dbReference type="OrthoDB" id="5334568at2"/>
<sequence>MAINTSTLASIYEMQGHTEEAIVIYEEMIKRDPNNAEAKSALIRLKTKKHKFSGVNEDKLALFVNATTQSDYQKLEQWLLG</sequence>
<dbReference type="SUPFAM" id="SSF48452">
    <property type="entry name" value="TPR-like"/>
    <property type="match status" value="1"/>
</dbReference>
<reference evidence="2 3" key="1">
    <citation type="submission" date="2013-10" db="EMBL/GenBank/DDBJ databases">
        <title>The Genome Sequence of Helicobacter canis NCTC 12740.</title>
        <authorList>
            <consortium name="The Broad Institute Genomics Platform"/>
            <person name="Earl A."/>
            <person name="Fox J.G."/>
            <person name="Shen Z."/>
            <person name="Young S.K."/>
            <person name="Zeng Q."/>
            <person name="Gargeya S."/>
            <person name="Fitzgerald M."/>
            <person name="Abouelleil A."/>
            <person name="Alvarado L."/>
            <person name="Chapman S.B."/>
            <person name="Gainer-Dewar J."/>
            <person name="Goldberg J."/>
            <person name="Griggs A."/>
            <person name="Gujja S."/>
            <person name="Hansen M."/>
            <person name="Howarth C."/>
            <person name="Imamovic A."/>
            <person name="Ireland A."/>
            <person name="Larimer J."/>
            <person name="McCowan C."/>
            <person name="Murphy C."/>
            <person name="Pearson M."/>
            <person name="Poon T.W."/>
            <person name="Priest M."/>
            <person name="Roberts A."/>
            <person name="Saif S."/>
            <person name="Shea T."/>
            <person name="Sykes S."/>
            <person name="Wortman J."/>
            <person name="Nusbaum C."/>
            <person name="Birren B."/>
        </authorList>
    </citation>
    <scope>NUCLEOTIDE SEQUENCE [LARGE SCALE GENOMIC DNA]</scope>
    <source>
        <strain evidence="2 3">NCTC 12740</strain>
    </source>
</reference>
<dbReference type="Proteomes" id="UP000018688">
    <property type="component" value="Unassembled WGS sequence"/>
</dbReference>
<dbReference type="HOGENOM" id="CLU_173927_1_0_7"/>
<evidence type="ECO:0000256" key="1">
    <source>
        <dbReference type="PROSITE-ProRule" id="PRU00339"/>
    </source>
</evidence>
<evidence type="ECO:0000313" key="2">
    <source>
        <dbReference type="EMBL" id="ETD25659.1"/>
    </source>
</evidence>